<dbReference type="AlphaFoldDB" id="A0A7K1KQD6"/>
<evidence type="ECO:0000256" key="1">
    <source>
        <dbReference type="ARBA" id="ARBA00007637"/>
    </source>
</evidence>
<dbReference type="Pfam" id="PF01370">
    <property type="entry name" value="Epimerase"/>
    <property type="match status" value="1"/>
</dbReference>
<name>A0A7K1KQD6_9BACT</name>
<comment type="similarity">
    <text evidence="1">Belongs to the NAD(P)-dependent epimerase/dehydratase family.</text>
</comment>
<dbReference type="SUPFAM" id="SSF51735">
    <property type="entry name" value="NAD(P)-binding Rossmann-fold domains"/>
    <property type="match status" value="1"/>
</dbReference>
<dbReference type="PANTHER" id="PTHR43000">
    <property type="entry name" value="DTDP-D-GLUCOSE 4,6-DEHYDRATASE-RELATED"/>
    <property type="match status" value="1"/>
</dbReference>
<evidence type="ECO:0000313" key="3">
    <source>
        <dbReference type="EMBL" id="MUM78102.1"/>
    </source>
</evidence>
<keyword evidence="4" id="KW-1185">Reference proteome</keyword>
<dbReference type="Proteomes" id="UP000461162">
    <property type="component" value="Unassembled WGS sequence"/>
</dbReference>
<accession>A0A7K1KQD6</accession>
<comment type="caution">
    <text evidence="3">The sequence shown here is derived from an EMBL/GenBank/DDBJ whole genome shotgun (WGS) entry which is preliminary data.</text>
</comment>
<dbReference type="RefSeq" id="WP_155934714.1">
    <property type="nucleotide sequence ID" value="NZ_WODC01000006.1"/>
</dbReference>
<feature type="domain" description="NAD-dependent epimerase/dehydratase" evidence="2">
    <location>
        <begin position="3"/>
        <end position="228"/>
    </location>
</feature>
<organism evidence="3 4">
    <name type="scientific">Pseudodesulfovibrio alkaliphilus</name>
    <dbReference type="NCBI Taxonomy" id="2661613"/>
    <lineage>
        <taxon>Bacteria</taxon>
        <taxon>Pseudomonadati</taxon>
        <taxon>Thermodesulfobacteriota</taxon>
        <taxon>Desulfovibrionia</taxon>
        <taxon>Desulfovibrionales</taxon>
        <taxon>Desulfovibrionaceae</taxon>
    </lineage>
</organism>
<sequence>MRVLVTGATGFIGNHLVQALLANKISVIATYRNEDSVGIPSWSADVEWRRLDIFDPPPSPFTTLGSPDAMIHLAWHGLPNYNEDFHLTRNLPADRALLGSMITGGLRHLLVTGTCLEYGMAEGELSEDMETAPPTCYAQAKKLLFESLSKLAPKQGCVFQWARLFYTFGEGQNPRSLFAQLQTALDAGDTNFNMSGGQQIRDYLPVKQLANHLVSIVTQRTFSGIINVCSGERKTVLQLVEEYIRAQNGSIALNLGHYPYPDYEPFRFWGDSRKLNMILEAQSHVRSNEGRGA</sequence>
<gene>
    <name evidence="3" type="ORF">GKC30_10685</name>
</gene>
<evidence type="ECO:0000313" key="4">
    <source>
        <dbReference type="Proteomes" id="UP000461162"/>
    </source>
</evidence>
<dbReference type="EMBL" id="WODC01000006">
    <property type="protein sequence ID" value="MUM78102.1"/>
    <property type="molecule type" value="Genomic_DNA"/>
</dbReference>
<evidence type="ECO:0000259" key="2">
    <source>
        <dbReference type="Pfam" id="PF01370"/>
    </source>
</evidence>
<reference evidence="3 4" key="1">
    <citation type="submission" date="2019-11" db="EMBL/GenBank/DDBJ databases">
        <title>Pseudodesulfovibrio alkaliphilus, sp. nov., an alkaliphilic sulfate-reducing bacteria from mud volcano of Taman peninsula, Russia.</title>
        <authorList>
            <person name="Frolova A."/>
            <person name="Merkel A.Y."/>
            <person name="Slobodkin A.I."/>
        </authorList>
    </citation>
    <scope>NUCLEOTIDE SEQUENCE [LARGE SCALE GENOMIC DNA]</scope>
    <source>
        <strain evidence="3 4">F-1</strain>
    </source>
</reference>
<proteinExistence type="inferred from homology"/>
<dbReference type="Gene3D" id="3.40.50.720">
    <property type="entry name" value="NAD(P)-binding Rossmann-like Domain"/>
    <property type="match status" value="1"/>
</dbReference>
<dbReference type="InterPro" id="IPR036291">
    <property type="entry name" value="NAD(P)-bd_dom_sf"/>
</dbReference>
<dbReference type="InterPro" id="IPR001509">
    <property type="entry name" value="Epimerase_deHydtase"/>
</dbReference>
<protein>
    <submittedName>
        <fullName evidence="3">NAD-dependent epimerase/dehydratase family protein</fullName>
    </submittedName>
</protein>